<feature type="compositionally biased region" description="Basic residues" evidence="1">
    <location>
        <begin position="56"/>
        <end position="66"/>
    </location>
</feature>
<feature type="region of interest" description="Disordered" evidence="1">
    <location>
        <begin position="1"/>
        <end position="83"/>
    </location>
</feature>
<feature type="compositionally biased region" description="Basic and acidic residues" evidence="1">
    <location>
        <begin position="67"/>
        <end position="79"/>
    </location>
</feature>
<feature type="compositionally biased region" description="Basic and acidic residues" evidence="1">
    <location>
        <begin position="33"/>
        <end position="55"/>
    </location>
</feature>
<sequence>MNRGIPVHPHHAEPQRPVDGVADFHQPGVGTMEPRRRGQRKETAVNPERPDPDRSVKRRRKHSARNRHPDPMHRLKTGETEAAPPRCSDITVFRDRDSGNFLIFNPNLRAACGFHINFGMPDQLTVKPQKKMRRRTRENSQSAVFLLMQRNAAVDLLHALRKGDGEFTRQDRFPG</sequence>
<comment type="caution">
    <text evidence="2">The sequence shown here is derived from an EMBL/GenBank/DDBJ whole genome shotgun (WGS) entry which is preliminary data.</text>
</comment>
<proteinExistence type="predicted"/>
<protein>
    <submittedName>
        <fullName evidence="2">Uncharacterized protein</fullName>
    </submittedName>
</protein>
<reference evidence="2" key="1">
    <citation type="submission" date="2019-08" db="EMBL/GenBank/DDBJ databases">
        <authorList>
            <person name="Kucharzyk K."/>
            <person name="Murdoch R.W."/>
            <person name="Higgins S."/>
            <person name="Loffler F."/>
        </authorList>
    </citation>
    <scope>NUCLEOTIDE SEQUENCE</scope>
</reference>
<gene>
    <name evidence="2" type="ORF">SDC9_178248</name>
</gene>
<dbReference type="AlphaFoldDB" id="A0A645GVK6"/>
<dbReference type="EMBL" id="VSSQ01082033">
    <property type="protein sequence ID" value="MPN30777.1"/>
    <property type="molecule type" value="Genomic_DNA"/>
</dbReference>
<organism evidence="2">
    <name type="scientific">bioreactor metagenome</name>
    <dbReference type="NCBI Taxonomy" id="1076179"/>
    <lineage>
        <taxon>unclassified sequences</taxon>
        <taxon>metagenomes</taxon>
        <taxon>ecological metagenomes</taxon>
    </lineage>
</organism>
<evidence type="ECO:0000256" key="1">
    <source>
        <dbReference type="SAM" id="MobiDB-lite"/>
    </source>
</evidence>
<accession>A0A645GVK6</accession>
<evidence type="ECO:0000313" key="2">
    <source>
        <dbReference type="EMBL" id="MPN30777.1"/>
    </source>
</evidence>
<name>A0A645GVK6_9ZZZZ</name>